<dbReference type="Pfam" id="PF13391">
    <property type="entry name" value="HNH_2"/>
    <property type="match status" value="1"/>
</dbReference>
<proteinExistence type="predicted"/>
<feature type="region of interest" description="Disordered" evidence="1">
    <location>
        <begin position="1"/>
        <end position="21"/>
    </location>
</feature>
<gene>
    <name evidence="3" type="ORF">BDV96DRAFT_112585</name>
</gene>
<feature type="region of interest" description="Disordered" evidence="1">
    <location>
        <begin position="423"/>
        <end position="513"/>
    </location>
</feature>
<evidence type="ECO:0000313" key="3">
    <source>
        <dbReference type="EMBL" id="KAF2114243.1"/>
    </source>
</evidence>
<name>A0A6A5Z5F5_9PLEO</name>
<organism evidence="3 4">
    <name type="scientific">Lophiotrema nucula</name>
    <dbReference type="NCBI Taxonomy" id="690887"/>
    <lineage>
        <taxon>Eukaryota</taxon>
        <taxon>Fungi</taxon>
        <taxon>Dikarya</taxon>
        <taxon>Ascomycota</taxon>
        <taxon>Pezizomycotina</taxon>
        <taxon>Dothideomycetes</taxon>
        <taxon>Pleosporomycetidae</taxon>
        <taxon>Pleosporales</taxon>
        <taxon>Lophiotremataceae</taxon>
        <taxon>Lophiotrema</taxon>
    </lineage>
</organism>
<dbReference type="OrthoDB" id="4120917at2759"/>
<dbReference type="EMBL" id="ML977326">
    <property type="protein sequence ID" value="KAF2114243.1"/>
    <property type="molecule type" value="Genomic_DNA"/>
</dbReference>
<dbReference type="InterPro" id="IPR003615">
    <property type="entry name" value="HNH_nuc"/>
</dbReference>
<feature type="domain" description="HNH nuclease" evidence="2">
    <location>
        <begin position="206"/>
        <end position="273"/>
    </location>
</feature>
<evidence type="ECO:0000259" key="2">
    <source>
        <dbReference type="Pfam" id="PF13391"/>
    </source>
</evidence>
<dbReference type="Proteomes" id="UP000799770">
    <property type="component" value="Unassembled WGS sequence"/>
</dbReference>
<feature type="compositionally biased region" description="Acidic residues" evidence="1">
    <location>
        <begin position="485"/>
        <end position="513"/>
    </location>
</feature>
<reference evidence="3" key="1">
    <citation type="journal article" date="2020" name="Stud. Mycol.">
        <title>101 Dothideomycetes genomes: a test case for predicting lifestyles and emergence of pathogens.</title>
        <authorList>
            <person name="Haridas S."/>
            <person name="Albert R."/>
            <person name="Binder M."/>
            <person name="Bloem J."/>
            <person name="Labutti K."/>
            <person name="Salamov A."/>
            <person name="Andreopoulos B."/>
            <person name="Baker S."/>
            <person name="Barry K."/>
            <person name="Bills G."/>
            <person name="Bluhm B."/>
            <person name="Cannon C."/>
            <person name="Castanera R."/>
            <person name="Culley D."/>
            <person name="Daum C."/>
            <person name="Ezra D."/>
            <person name="Gonzalez J."/>
            <person name="Henrissat B."/>
            <person name="Kuo A."/>
            <person name="Liang C."/>
            <person name="Lipzen A."/>
            <person name="Lutzoni F."/>
            <person name="Magnuson J."/>
            <person name="Mondo S."/>
            <person name="Nolan M."/>
            <person name="Ohm R."/>
            <person name="Pangilinan J."/>
            <person name="Park H.-J."/>
            <person name="Ramirez L."/>
            <person name="Alfaro M."/>
            <person name="Sun H."/>
            <person name="Tritt A."/>
            <person name="Yoshinaga Y."/>
            <person name="Zwiers L.-H."/>
            <person name="Turgeon B."/>
            <person name="Goodwin S."/>
            <person name="Spatafora J."/>
            <person name="Crous P."/>
            <person name="Grigoriev I."/>
        </authorList>
    </citation>
    <scope>NUCLEOTIDE SEQUENCE</scope>
    <source>
        <strain evidence="3">CBS 627.86</strain>
    </source>
</reference>
<dbReference type="AlphaFoldDB" id="A0A6A5Z5F5"/>
<evidence type="ECO:0000256" key="1">
    <source>
        <dbReference type="SAM" id="MobiDB-lite"/>
    </source>
</evidence>
<evidence type="ECO:0000313" key="4">
    <source>
        <dbReference type="Proteomes" id="UP000799770"/>
    </source>
</evidence>
<sequence length="513" mass="57922">MKHRSAMPMSDRKPTPLPNAAPSILSQALARFQKKLFSDRYDNAPPVKRLKDETEDEWSTKLRKASDEYHECRLVVTEAAKLRLNNSIAAAHALYEEGVMSEGEYNNILARCELDLAEWRAEAQLLRHRRGSLGDDFVARFEGKKILDEGYIFGLVNTGRLPHGATVQVKEAQPETDSARQRFRKRLIHYYHAANRDPKFPDRLWCSITRSYRPGSVVTAAHISPINLNAYYCEDLYGRAENAILGHTWSPSNGLLIQKCFEEALDEGRIVIVPASENDVDPELGDDTKRLPLEGRFKVVVLDDAFVANNDFAGVNHKHIDGRILEFKSGGRPLKRYLYVRCQLTIFARRRFIVPGFANDVARIERAVEKVSGSSGWTSPGEYLKRSTIICMARRVGYERDPVRFLHEELLKGDAKPTEIDERTTEMAHESTMSSRNVVLRRRAAKKTSSGDELEDAKPPTVDWDEPQAGVGTRRFESMAGYGEVESDDEDVEGEADDEEDDVGSPAYDTDDG</sequence>
<keyword evidence="4" id="KW-1185">Reference proteome</keyword>
<protein>
    <recommendedName>
        <fullName evidence="2">HNH nuclease domain-containing protein</fullName>
    </recommendedName>
</protein>
<accession>A0A6A5Z5F5</accession>